<dbReference type="GO" id="GO:0016787">
    <property type="term" value="F:hydrolase activity"/>
    <property type="evidence" value="ECO:0007669"/>
    <property type="project" value="UniProtKB-KW"/>
</dbReference>
<reference evidence="2 3" key="1">
    <citation type="submission" date="2018-08" db="EMBL/GenBank/DDBJ databases">
        <title>Recombination of ecologically and evolutionarily significant loci maintains genetic cohesion in the Pseudomonas syringae species complex.</title>
        <authorList>
            <person name="Dillon M."/>
            <person name="Thakur S."/>
            <person name="Almeida R.N.D."/>
            <person name="Weir B.S."/>
            <person name="Guttman D.S."/>
        </authorList>
    </citation>
    <scope>NUCLEOTIDE SEQUENCE [LARGE SCALE GENOMIC DNA]</scope>
    <source>
        <strain evidence="2 3">ICMP 3883</strain>
    </source>
</reference>
<dbReference type="Proteomes" id="UP000280292">
    <property type="component" value="Unassembled WGS sequence"/>
</dbReference>
<dbReference type="EMBL" id="RBNR01000073">
    <property type="protein sequence ID" value="RML46285.1"/>
    <property type="molecule type" value="Genomic_DNA"/>
</dbReference>
<sequence length="284" mass="31433">MRSSDMSEGYIYLDAHSRFLSLDGMQVHFRRQGAGPAVVLLHGSGSSLHCFDEVVAQLARTHELIRLDLPGFGFTGPRPDGDYRIDTYVRFLKQFTSALSIGAFTLAGNSLGGNIAWNYALNYPQDVQQLILMNATGYPEKSLPMVMQLAKNPVGRALLEKSFSRDAIAENLSKLVGARMSWPNEMLIERVFRLSNLPGNLQAFIDFAATDQRDRSAEICTIQTPTRVLRGEHIDSQHFTRDIANSIETVCPDVGHLLPDEAPDHVVAAIKQRTALAEHPTAQV</sequence>
<evidence type="ECO:0000259" key="1">
    <source>
        <dbReference type="Pfam" id="PF00561"/>
    </source>
</evidence>
<dbReference type="PANTHER" id="PTHR46438:SF11">
    <property type="entry name" value="LIPASE-RELATED"/>
    <property type="match status" value="1"/>
</dbReference>
<evidence type="ECO:0000313" key="3">
    <source>
        <dbReference type="Proteomes" id="UP000280292"/>
    </source>
</evidence>
<accession>A0A3M2W4C7</accession>
<dbReference type="PRINTS" id="PR00111">
    <property type="entry name" value="ABHYDROLASE"/>
</dbReference>
<dbReference type="Gene3D" id="3.40.50.1820">
    <property type="entry name" value="alpha/beta hydrolase"/>
    <property type="match status" value="1"/>
</dbReference>
<dbReference type="InterPro" id="IPR000073">
    <property type="entry name" value="AB_hydrolase_1"/>
</dbReference>
<dbReference type="SUPFAM" id="SSF53474">
    <property type="entry name" value="alpha/beta-Hydrolases"/>
    <property type="match status" value="1"/>
</dbReference>
<dbReference type="Pfam" id="PF00561">
    <property type="entry name" value="Abhydrolase_1"/>
    <property type="match status" value="1"/>
</dbReference>
<dbReference type="AlphaFoldDB" id="A0A3M2W4C7"/>
<comment type="caution">
    <text evidence="2">The sequence shown here is derived from an EMBL/GenBank/DDBJ whole genome shotgun (WGS) entry which is preliminary data.</text>
</comment>
<organism evidence="2 3">
    <name type="scientific">Pseudomonas syringae pv. ribicola</name>
    <dbReference type="NCBI Taxonomy" id="55398"/>
    <lineage>
        <taxon>Bacteria</taxon>
        <taxon>Pseudomonadati</taxon>
        <taxon>Pseudomonadota</taxon>
        <taxon>Gammaproteobacteria</taxon>
        <taxon>Pseudomonadales</taxon>
        <taxon>Pseudomonadaceae</taxon>
        <taxon>Pseudomonas</taxon>
    </lineage>
</organism>
<dbReference type="PANTHER" id="PTHR46438">
    <property type="entry name" value="ALPHA/BETA-HYDROLASES SUPERFAMILY PROTEIN"/>
    <property type="match status" value="1"/>
</dbReference>
<protein>
    <submittedName>
        <fullName evidence="2">Alpha/beta hydrolase fold protein</fullName>
    </submittedName>
</protein>
<feature type="domain" description="AB hydrolase-1" evidence="1">
    <location>
        <begin position="36"/>
        <end position="173"/>
    </location>
</feature>
<dbReference type="InterPro" id="IPR029058">
    <property type="entry name" value="AB_hydrolase_fold"/>
</dbReference>
<proteinExistence type="predicted"/>
<gene>
    <name evidence="2" type="ORF">ALQ95_00295</name>
</gene>
<name>A0A3M2W4C7_PSESI</name>
<evidence type="ECO:0000313" key="2">
    <source>
        <dbReference type="EMBL" id="RML46285.1"/>
    </source>
</evidence>
<keyword evidence="2" id="KW-0378">Hydrolase</keyword>